<dbReference type="Proteomes" id="UP000826656">
    <property type="component" value="Unassembled WGS sequence"/>
</dbReference>
<accession>A0ABQ7VLY9</accession>
<gene>
    <name evidence="1" type="ORF">KY290_013429</name>
</gene>
<protein>
    <submittedName>
        <fullName evidence="1">Uncharacterized protein</fullName>
    </submittedName>
</protein>
<sequence>MFNFEFGLSTLRDKVRATVGMETPPYPITGKSKQESHDLHLAWCDETVQFKFGIEMLKANMKTQEGIKVDIEDILSLSSQLKPITIQEARINNMILELQDVTTQNTP</sequence>
<name>A0ABQ7VLY9_SOLTU</name>
<reference evidence="1 2" key="1">
    <citation type="journal article" date="2021" name="bioRxiv">
        <title>Chromosome-scale and haplotype-resolved genome assembly of a tetraploid potato cultivar.</title>
        <authorList>
            <person name="Sun H."/>
            <person name="Jiao W.-B."/>
            <person name="Krause K."/>
            <person name="Campoy J.A."/>
            <person name="Goel M."/>
            <person name="Folz-Donahue K."/>
            <person name="Kukat C."/>
            <person name="Huettel B."/>
            <person name="Schneeberger K."/>
        </authorList>
    </citation>
    <scope>NUCLEOTIDE SEQUENCE [LARGE SCALE GENOMIC DNA]</scope>
    <source>
        <strain evidence="1">SolTubOtavaFocal</strain>
        <tissue evidence="1">Leaves</tissue>
    </source>
</reference>
<evidence type="ECO:0000313" key="1">
    <source>
        <dbReference type="EMBL" id="KAH0769448.1"/>
    </source>
</evidence>
<keyword evidence="2" id="KW-1185">Reference proteome</keyword>
<dbReference type="EMBL" id="JAIVGD010000011">
    <property type="protein sequence ID" value="KAH0769448.1"/>
    <property type="molecule type" value="Genomic_DNA"/>
</dbReference>
<organism evidence="1 2">
    <name type="scientific">Solanum tuberosum</name>
    <name type="common">Potato</name>
    <dbReference type="NCBI Taxonomy" id="4113"/>
    <lineage>
        <taxon>Eukaryota</taxon>
        <taxon>Viridiplantae</taxon>
        <taxon>Streptophyta</taxon>
        <taxon>Embryophyta</taxon>
        <taxon>Tracheophyta</taxon>
        <taxon>Spermatophyta</taxon>
        <taxon>Magnoliopsida</taxon>
        <taxon>eudicotyledons</taxon>
        <taxon>Gunneridae</taxon>
        <taxon>Pentapetalae</taxon>
        <taxon>asterids</taxon>
        <taxon>lamiids</taxon>
        <taxon>Solanales</taxon>
        <taxon>Solanaceae</taxon>
        <taxon>Solanoideae</taxon>
        <taxon>Solaneae</taxon>
        <taxon>Solanum</taxon>
    </lineage>
</organism>
<comment type="caution">
    <text evidence="1">The sequence shown here is derived from an EMBL/GenBank/DDBJ whole genome shotgun (WGS) entry which is preliminary data.</text>
</comment>
<proteinExistence type="predicted"/>
<evidence type="ECO:0000313" key="2">
    <source>
        <dbReference type="Proteomes" id="UP000826656"/>
    </source>
</evidence>